<dbReference type="InterPro" id="IPR011990">
    <property type="entry name" value="TPR-like_helical_dom_sf"/>
</dbReference>
<dbReference type="EMBL" id="BLAL01000236">
    <property type="protein sequence ID" value="GES94458.1"/>
    <property type="molecule type" value="Genomic_DNA"/>
</dbReference>
<dbReference type="Pfam" id="PF00622">
    <property type="entry name" value="SPRY"/>
    <property type="match status" value="1"/>
</dbReference>
<dbReference type="Proteomes" id="UP000615446">
    <property type="component" value="Unassembled WGS sequence"/>
</dbReference>
<proteinExistence type="predicted"/>
<dbReference type="SMART" id="SM00449">
    <property type="entry name" value="SPRY"/>
    <property type="match status" value="1"/>
</dbReference>
<dbReference type="InterPro" id="IPR013320">
    <property type="entry name" value="ConA-like_dom_sf"/>
</dbReference>
<dbReference type="SUPFAM" id="SSF49899">
    <property type="entry name" value="Concanavalin A-like lectins/glucanases"/>
    <property type="match status" value="1"/>
</dbReference>
<protein>
    <submittedName>
        <fullName evidence="2">Ran-binding protein</fullName>
    </submittedName>
</protein>
<sequence>MDSPTAWNVDDKFGSLIINSDGLRVNYTEKSDEYCATIRVNHLISPQCKLFYFEVEILNGGENGIIGIGFCEKTVNLNKMPGWEDNSWGYYGDDGRSFHHLGKGKPYGPLFTTSDTIGCCLNFRNNTVFYTLNEVHLRIAFQDLEGNLLYPCIEFKSQGGSVEVNFGHKKFKYEAINNHDIDGFLKEKWVEVLNSSLNLCDDELLRGDYEQALLYLTMLLDSEPNNAFALKYRAETYHMIGKYKKSLLDLKN</sequence>
<dbReference type="InterPro" id="IPR001870">
    <property type="entry name" value="B30.2/SPRY"/>
</dbReference>
<dbReference type="AlphaFoldDB" id="A0A8H3QW74"/>
<dbReference type="Gene3D" id="2.60.120.920">
    <property type="match status" value="1"/>
</dbReference>
<dbReference type="PROSITE" id="PS50188">
    <property type="entry name" value="B302_SPRY"/>
    <property type="match status" value="1"/>
</dbReference>
<reference evidence="2" key="1">
    <citation type="submission" date="2019-10" db="EMBL/GenBank/DDBJ databases">
        <title>Conservation and host-specific expression of non-tandemly repeated heterogenous ribosome RNA gene in arbuscular mycorrhizal fungi.</title>
        <authorList>
            <person name="Maeda T."/>
            <person name="Kobayashi Y."/>
            <person name="Nakagawa T."/>
            <person name="Ezawa T."/>
            <person name="Yamaguchi K."/>
            <person name="Bino T."/>
            <person name="Nishimoto Y."/>
            <person name="Shigenobu S."/>
            <person name="Kawaguchi M."/>
        </authorList>
    </citation>
    <scope>NUCLEOTIDE SEQUENCE</scope>
    <source>
        <strain evidence="2">HR1</strain>
    </source>
</reference>
<accession>A0A8H3QW74</accession>
<dbReference type="Gene3D" id="1.25.40.10">
    <property type="entry name" value="Tetratricopeptide repeat domain"/>
    <property type="match status" value="1"/>
</dbReference>
<dbReference type="SUPFAM" id="SSF48452">
    <property type="entry name" value="TPR-like"/>
    <property type="match status" value="1"/>
</dbReference>
<dbReference type="PANTHER" id="PTHR12864">
    <property type="entry name" value="RAN BINDING PROTEIN 9-RELATED"/>
    <property type="match status" value="1"/>
</dbReference>
<dbReference type="InterPro" id="IPR050618">
    <property type="entry name" value="Ubq-SigPath_Reg"/>
</dbReference>
<dbReference type="OrthoDB" id="25503at2759"/>
<name>A0A8H3QW74_9GLOM</name>
<evidence type="ECO:0000313" key="2">
    <source>
        <dbReference type="EMBL" id="GES94458.1"/>
    </source>
</evidence>
<evidence type="ECO:0000259" key="1">
    <source>
        <dbReference type="PROSITE" id="PS50188"/>
    </source>
</evidence>
<gene>
    <name evidence="2" type="ORF">RCL2_002118900</name>
</gene>
<dbReference type="InterPro" id="IPR043136">
    <property type="entry name" value="B30.2/SPRY_sf"/>
</dbReference>
<comment type="caution">
    <text evidence="2">The sequence shown here is derived from an EMBL/GenBank/DDBJ whole genome shotgun (WGS) entry which is preliminary data.</text>
</comment>
<evidence type="ECO:0000313" key="3">
    <source>
        <dbReference type="Proteomes" id="UP000615446"/>
    </source>
</evidence>
<dbReference type="InterPro" id="IPR003877">
    <property type="entry name" value="SPRY_dom"/>
</dbReference>
<feature type="domain" description="B30.2/SPRY" evidence="1">
    <location>
        <begin position="1"/>
        <end position="171"/>
    </location>
</feature>
<organism evidence="2 3">
    <name type="scientific">Rhizophagus clarus</name>
    <dbReference type="NCBI Taxonomy" id="94130"/>
    <lineage>
        <taxon>Eukaryota</taxon>
        <taxon>Fungi</taxon>
        <taxon>Fungi incertae sedis</taxon>
        <taxon>Mucoromycota</taxon>
        <taxon>Glomeromycotina</taxon>
        <taxon>Glomeromycetes</taxon>
        <taxon>Glomerales</taxon>
        <taxon>Glomeraceae</taxon>
        <taxon>Rhizophagus</taxon>
    </lineage>
</organism>